<dbReference type="Gene3D" id="3.40.50.1820">
    <property type="entry name" value="alpha/beta hydrolase"/>
    <property type="match status" value="2"/>
</dbReference>
<dbReference type="PANTHER" id="PTHR22946:SF8">
    <property type="entry name" value="ACETYL XYLAN ESTERASE DOMAIN-CONTAINING PROTEIN"/>
    <property type="match status" value="1"/>
</dbReference>
<proteinExistence type="predicted"/>
<reference evidence="3 4" key="1">
    <citation type="submission" date="2020-07" db="EMBL/GenBank/DDBJ databases">
        <title>Thermogemmata thermophila gen. nov., sp. nov., a novel moderate thermophilic planctomycete from a Kamchatka hot spring.</title>
        <authorList>
            <person name="Elcheninov A.G."/>
            <person name="Podosokorskaya O.A."/>
            <person name="Kovaleva O.L."/>
            <person name="Novikov A."/>
            <person name="Bonch-Osmolovskaya E.A."/>
            <person name="Toshchakov S.V."/>
            <person name="Kublanov I.V."/>
        </authorList>
    </citation>
    <scope>NUCLEOTIDE SEQUENCE [LARGE SCALE GENOMIC DNA]</scope>
    <source>
        <strain evidence="3 4">2918</strain>
    </source>
</reference>
<accession>A0A7V8VFJ1</accession>
<gene>
    <name evidence="3" type="ORF">H0921_12895</name>
</gene>
<dbReference type="InterPro" id="IPR050261">
    <property type="entry name" value="FrsA_esterase"/>
</dbReference>
<sequence>MLAAVVTPVLLPPSRVPASEQVPKDAQAADLLRLFQGMIRSPDYRHGPLKTLNDEFPFFVPRDRESWETRRRQLREQLLVALGLWPMPEKPPLHPVIHGRIVRKGYTIEKVYFASWPGHYVCGNLYRPQPKGEGVAGNKGEVRYPGVLFAHGHWANGRFHDAGEKAGRASVASGGEPDLERGRFFMQALPATLARLGFVVFHYDMVGYADSTAIAHTQGFRDAEAELRLQSFMGLQTWNSIRALDFLASLPDVDPQRLGMTGASGGGTQTFILAAIDDRLRAAFPAVMVSTSMQGGCVCENASHLRVGTGNVEIAALFAPKPMAFSAANDWTREFLKRGYPQLQQLYALYAAEDKVQARAWLEYGHQYNVHARQMMYAWFLKHLQGRDAHIEEPPFEPVPPKELSVFDADHPRPKDERDAKSLREYLTQQSEKRRSQWLPSDSQRLRTFRRIVGTALRVMIHSQLPQQVVPRNVPGLELPRTVTIVDQAVQLHLIGRDQERDALPVALCSPSKGGENRCIVWLHPQGKASLVVDGQLHPALRLLLAADCTVLAPDLLGSGDNALPKPFQVNKDYAGYTYGYNRTFLAQQVHDALTVIAWCHQLHKGTVVHLVGWESCGLVALLAKAMARETVGRTAADLQQFSFHTITDVADPRMLPGAVKYGDVPAFAALCAPDPLLVYNHRELARDPWPENAYRTAHASHQLHRLAGPLPAHEVVRWLLQGS</sequence>
<dbReference type="InterPro" id="IPR008391">
    <property type="entry name" value="AXE1_dom"/>
</dbReference>
<dbReference type="InterPro" id="IPR029058">
    <property type="entry name" value="AB_hydrolase_fold"/>
</dbReference>
<protein>
    <submittedName>
        <fullName evidence="3">Acetylxylan esterase</fullName>
    </submittedName>
</protein>
<evidence type="ECO:0000313" key="4">
    <source>
        <dbReference type="Proteomes" id="UP000542342"/>
    </source>
</evidence>
<dbReference type="AlphaFoldDB" id="A0A7V8VFJ1"/>
<dbReference type="EMBL" id="JACEFB010000010">
    <property type="protein sequence ID" value="MBA2227056.1"/>
    <property type="molecule type" value="Genomic_DNA"/>
</dbReference>
<evidence type="ECO:0000256" key="1">
    <source>
        <dbReference type="SAM" id="MobiDB-lite"/>
    </source>
</evidence>
<keyword evidence="4" id="KW-1185">Reference proteome</keyword>
<dbReference type="Proteomes" id="UP000542342">
    <property type="component" value="Unassembled WGS sequence"/>
</dbReference>
<evidence type="ECO:0000313" key="3">
    <source>
        <dbReference type="EMBL" id="MBA2227056.1"/>
    </source>
</evidence>
<feature type="domain" description="Acetyl xylan esterase" evidence="2">
    <location>
        <begin position="240"/>
        <end position="286"/>
    </location>
</feature>
<name>A0A7V8VFJ1_9BACT</name>
<organism evidence="3 4">
    <name type="scientific">Thermogemmata fonticola</name>
    <dbReference type="NCBI Taxonomy" id="2755323"/>
    <lineage>
        <taxon>Bacteria</taxon>
        <taxon>Pseudomonadati</taxon>
        <taxon>Planctomycetota</taxon>
        <taxon>Planctomycetia</taxon>
        <taxon>Gemmatales</taxon>
        <taxon>Gemmataceae</taxon>
        <taxon>Thermogemmata</taxon>
    </lineage>
</organism>
<dbReference type="SUPFAM" id="SSF53474">
    <property type="entry name" value="alpha/beta-Hydrolases"/>
    <property type="match status" value="2"/>
</dbReference>
<evidence type="ECO:0000259" key="2">
    <source>
        <dbReference type="Pfam" id="PF05448"/>
    </source>
</evidence>
<dbReference type="Pfam" id="PF05448">
    <property type="entry name" value="AXE1"/>
    <property type="match status" value="1"/>
</dbReference>
<comment type="caution">
    <text evidence="3">The sequence shown here is derived from an EMBL/GenBank/DDBJ whole genome shotgun (WGS) entry which is preliminary data.</text>
</comment>
<dbReference type="PANTHER" id="PTHR22946">
    <property type="entry name" value="DIENELACTONE HYDROLASE DOMAIN-CONTAINING PROTEIN-RELATED"/>
    <property type="match status" value="1"/>
</dbReference>
<feature type="region of interest" description="Disordered" evidence="1">
    <location>
        <begin position="392"/>
        <end position="420"/>
    </location>
</feature>
<feature type="compositionally biased region" description="Basic and acidic residues" evidence="1">
    <location>
        <begin position="408"/>
        <end position="420"/>
    </location>
</feature>